<organism evidence="3 4">
    <name type="scientific">Geomonas subterranea</name>
    <dbReference type="NCBI Taxonomy" id="2847989"/>
    <lineage>
        <taxon>Bacteria</taxon>
        <taxon>Pseudomonadati</taxon>
        <taxon>Thermodesulfobacteriota</taxon>
        <taxon>Desulfuromonadia</taxon>
        <taxon>Geobacterales</taxon>
        <taxon>Geobacteraceae</taxon>
        <taxon>Geomonas</taxon>
    </lineage>
</organism>
<dbReference type="InterPro" id="IPR001296">
    <property type="entry name" value="Glyco_trans_1"/>
</dbReference>
<dbReference type="Pfam" id="PF00534">
    <property type="entry name" value="Glycos_transf_1"/>
    <property type="match status" value="1"/>
</dbReference>
<feature type="domain" description="Glycosyl transferase family 1" evidence="1">
    <location>
        <begin position="211"/>
        <end position="366"/>
    </location>
</feature>
<dbReference type="CDD" id="cd03801">
    <property type="entry name" value="GT4_PimA-like"/>
    <property type="match status" value="1"/>
</dbReference>
<feature type="domain" description="Glycosyltransferase subfamily 4-like N-terminal" evidence="2">
    <location>
        <begin position="43"/>
        <end position="190"/>
    </location>
</feature>
<keyword evidence="4" id="KW-1185">Reference proteome</keyword>
<dbReference type="PANTHER" id="PTHR45947">
    <property type="entry name" value="SULFOQUINOVOSYL TRANSFERASE SQD2"/>
    <property type="match status" value="1"/>
</dbReference>
<dbReference type="RefSeq" id="WP_217288141.1">
    <property type="nucleotide sequence ID" value="NZ_CP077683.1"/>
</dbReference>
<dbReference type="Proteomes" id="UP000683559">
    <property type="component" value="Chromosome"/>
</dbReference>
<evidence type="ECO:0000259" key="2">
    <source>
        <dbReference type="Pfam" id="PF13439"/>
    </source>
</evidence>
<dbReference type="Pfam" id="PF13439">
    <property type="entry name" value="Glyco_transf_4"/>
    <property type="match status" value="1"/>
</dbReference>
<evidence type="ECO:0000313" key="3">
    <source>
        <dbReference type="EMBL" id="QXE91560.1"/>
    </source>
</evidence>
<dbReference type="PANTHER" id="PTHR45947:SF3">
    <property type="entry name" value="SULFOQUINOVOSYL TRANSFERASE SQD2"/>
    <property type="match status" value="1"/>
</dbReference>
<dbReference type="InterPro" id="IPR050194">
    <property type="entry name" value="Glycosyltransferase_grp1"/>
</dbReference>
<sequence length="390" mass="42680">MTPLPSVKILMLSKDPSFLSGAGGGDALQRHLYYLERLRKRAPGSEIRIVTFSTSPHPVFAAPVPGLNIYGTGSWHRAFYLPNTMKAVRQATRDGWCPDIITTQGPYEEGLLGLFIASSFSARFVPQIHFDLFSPEWLKESPWNPLRRMLACHVLKKADRVRVVSPGMKNDLVEHLGLSPQHIDVIPVGVSFRVTSLAAKACREKLSPRLEGRFCVLFVGRFCQAKNLPLWLKVARRVLDVIPETFFVLAGDGPLSQEVRTQAQRMGLTDACLFLGNIPYRDLPEVYGAADLFLLTSSHESFGRVVLEAQLASVPVVATACAGPAGILVDGETGRLTPPGDADATAAAVINLLLDEPGRKSMAAKALGRVEEPYGRQKLADDLTRLWCGP</sequence>
<protein>
    <submittedName>
        <fullName evidence="3">Glycosyltransferase family 4 protein</fullName>
    </submittedName>
</protein>
<evidence type="ECO:0000313" key="4">
    <source>
        <dbReference type="Proteomes" id="UP000683559"/>
    </source>
</evidence>
<reference evidence="3 4" key="1">
    <citation type="submission" date="2021-06" db="EMBL/GenBank/DDBJ databases">
        <title>Gemonas diversity in paddy soil.</title>
        <authorList>
            <person name="Liu G."/>
        </authorList>
    </citation>
    <scope>NUCLEOTIDE SEQUENCE [LARGE SCALE GENOMIC DNA]</scope>
    <source>
        <strain evidence="3 4">RG2</strain>
    </source>
</reference>
<dbReference type="EMBL" id="CP077683">
    <property type="protein sequence ID" value="QXE91560.1"/>
    <property type="molecule type" value="Genomic_DNA"/>
</dbReference>
<name>A0ABX8LPV8_9BACT</name>
<dbReference type="InterPro" id="IPR028098">
    <property type="entry name" value="Glyco_trans_4-like_N"/>
</dbReference>
<gene>
    <name evidence="3" type="ORF">KP001_03155</name>
</gene>
<proteinExistence type="predicted"/>
<evidence type="ECO:0000259" key="1">
    <source>
        <dbReference type="Pfam" id="PF00534"/>
    </source>
</evidence>
<accession>A0ABX8LPV8</accession>